<keyword evidence="3" id="KW-1185">Reference proteome</keyword>
<evidence type="ECO:0000313" key="3">
    <source>
        <dbReference type="Proteomes" id="UP001154282"/>
    </source>
</evidence>
<proteinExistence type="predicted"/>
<organism evidence="2 3">
    <name type="scientific">Linum tenue</name>
    <dbReference type="NCBI Taxonomy" id="586396"/>
    <lineage>
        <taxon>Eukaryota</taxon>
        <taxon>Viridiplantae</taxon>
        <taxon>Streptophyta</taxon>
        <taxon>Embryophyta</taxon>
        <taxon>Tracheophyta</taxon>
        <taxon>Spermatophyta</taxon>
        <taxon>Magnoliopsida</taxon>
        <taxon>eudicotyledons</taxon>
        <taxon>Gunneridae</taxon>
        <taxon>Pentapetalae</taxon>
        <taxon>rosids</taxon>
        <taxon>fabids</taxon>
        <taxon>Malpighiales</taxon>
        <taxon>Linaceae</taxon>
        <taxon>Linum</taxon>
    </lineage>
</organism>
<name>A0AAV0KFL9_9ROSI</name>
<protein>
    <submittedName>
        <fullName evidence="2">Uncharacterized protein</fullName>
    </submittedName>
</protein>
<dbReference type="AlphaFoldDB" id="A0AAV0KFL9"/>
<accession>A0AAV0KFL9</accession>
<gene>
    <name evidence="2" type="ORF">LITE_LOCUS18524</name>
</gene>
<dbReference type="EMBL" id="CAMGYJ010000005">
    <property type="protein sequence ID" value="CAI0420847.1"/>
    <property type="molecule type" value="Genomic_DNA"/>
</dbReference>
<evidence type="ECO:0000313" key="2">
    <source>
        <dbReference type="EMBL" id="CAI0420847.1"/>
    </source>
</evidence>
<evidence type="ECO:0000256" key="1">
    <source>
        <dbReference type="SAM" id="MobiDB-lite"/>
    </source>
</evidence>
<feature type="region of interest" description="Disordered" evidence="1">
    <location>
        <begin position="30"/>
        <end position="58"/>
    </location>
</feature>
<dbReference type="Proteomes" id="UP001154282">
    <property type="component" value="Unassembled WGS sequence"/>
</dbReference>
<sequence length="87" mass="9150">MKGVAGASGVNGDEGRSKSVWCLASHNGESAPLYRKSDDPDVEGGEGSSTNPKSPPAAVKEARWFAISPLAVVNRLQPPMDKPDLLF</sequence>
<reference evidence="2" key="1">
    <citation type="submission" date="2022-08" db="EMBL/GenBank/DDBJ databases">
        <authorList>
            <person name="Gutierrez-Valencia J."/>
        </authorList>
    </citation>
    <scope>NUCLEOTIDE SEQUENCE</scope>
</reference>
<comment type="caution">
    <text evidence="2">The sequence shown here is derived from an EMBL/GenBank/DDBJ whole genome shotgun (WGS) entry which is preliminary data.</text>
</comment>